<evidence type="ECO:0000256" key="3">
    <source>
        <dbReference type="ARBA" id="ARBA00022679"/>
    </source>
</evidence>
<name>A0ABX1Y986_9BACL</name>
<dbReference type="Pfam" id="PF02255">
    <property type="entry name" value="PTS_IIA"/>
    <property type="match status" value="1"/>
</dbReference>
<feature type="modified residue" description="Phosphohistidine; by HPr" evidence="5">
    <location>
        <position position="75"/>
    </location>
</feature>
<dbReference type="InterPro" id="IPR036542">
    <property type="entry name" value="PTS_IIA_lac/cel_sf"/>
</dbReference>
<keyword evidence="4" id="KW-0598">Phosphotransferase system</keyword>
<gene>
    <name evidence="6" type="ORF">GC101_01195</name>
</gene>
<dbReference type="CDD" id="cd00215">
    <property type="entry name" value="PTS_IIA_lac"/>
    <property type="match status" value="1"/>
</dbReference>
<evidence type="ECO:0000313" key="7">
    <source>
        <dbReference type="Proteomes" id="UP000596857"/>
    </source>
</evidence>
<evidence type="ECO:0000256" key="5">
    <source>
        <dbReference type="PROSITE-ProRule" id="PRU00418"/>
    </source>
</evidence>
<evidence type="ECO:0000256" key="1">
    <source>
        <dbReference type="ARBA" id="ARBA00022448"/>
    </source>
</evidence>
<keyword evidence="2" id="KW-0762">Sugar transport</keyword>
<dbReference type="EMBL" id="WHOB01000012">
    <property type="protein sequence ID" value="NOU77487.1"/>
    <property type="molecule type" value="Genomic_DNA"/>
</dbReference>
<evidence type="ECO:0000256" key="4">
    <source>
        <dbReference type="ARBA" id="ARBA00022683"/>
    </source>
</evidence>
<organism evidence="6 7">
    <name type="scientific">Paenibacillus phytohabitans</name>
    <dbReference type="NCBI Taxonomy" id="2654978"/>
    <lineage>
        <taxon>Bacteria</taxon>
        <taxon>Bacillati</taxon>
        <taxon>Bacillota</taxon>
        <taxon>Bacilli</taxon>
        <taxon>Bacillales</taxon>
        <taxon>Paenibacillaceae</taxon>
        <taxon>Paenibacillus</taxon>
    </lineage>
</organism>
<evidence type="ECO:0000256" key="2">
    <source>
        <dbReference type="ARBA" id="ARBA00022597"/>
    </source>
</evidence>
<sequence>MDQDVIAFKIISNVGMAKSLTMEALYAAKEGNYELAEEKLSESKQHFKLGHKIHSKLIQMEASGEKVHPSIILMHAEDQMMSAETISELVKEMIEMYKKINK</sequence>
<proteinExistence type="predicted"/>
<dbReference type="Proteomes" id="UP000596857">
    <property type="component" value="Unassembled WGS sequence"/>
</dbReference>
<dbReference type="PANTHER" id="PTHR34382:SF7">
    <property type="entry name" value="PTS SYSTEM N,N'-DIACETYLCHITOBIOSE-SPECIFIC EIIA COMPONENT"/>
    <property type="match status" value="1"/>
</dbReference>
<reference evidence="6 7" key="1">
    <citation type="submission" date="2019-10" db="EMBL/GenBank/DDBJ databases">
        <title>Description of Paenibacillus terricola sp. nov.</title>
        <authorList>
            <person name="Carlier A."/>
            <person name="Qi S."/>
        </authorList>
    </citation>
    <scope>NUCLEOTIDE SEQUENCE [LARGE SCALE GENOMIC DNA]</scope>
    <source>
        <strain evidence="6 7">LMG 31459</strain>
    </source>
</reference>
<dbReference type="InterPro" id="IPR003188">
    <property type="entry name" value="PTS_IIA_lac/cel"/>
</dbReference>
<dbReference type="SUPFAM" id="SSF46973">
    <property type="entry name" value="Enzyme IIa from lactose specific PTS, IIa-lac"/>
    <property type="match status" value="1"/>
</dbReference>
<evidence type="ECO:0000313" key="6">
    <source>
        <dbReference type="EMBL" id="NOU77487.1"/>
    </source>
</evidence>
<dbReference type="PIRSF" id="PIRSF000699">
    <property type="entry name" value="PTS_IILac_III"/>
    <property type="match status" value="1"/>
</dbReference>
<protein>
    <submittedName>
        <fullName evidence="6">PTS lactose/cellobiose transporter subunit IIA</fullName>
    </submittedName>
</protein>
<dbReference type="PANTHER" id="PTHR34382">
    <property type="entry name" value="PTS SYSTEM N,N'-DIACETYLCHITOBIOSE-SPECIFIC EIIA COMPONENT"/>
    <property type="match status" value="1"/>
</dbReference>
<dbReference type="Gene3D" id="1.20.58.80">
    <property type="entry name" value="Phosphotransferase system, lactose/cellobiose-type IIA subunit"/>
    <property type="match status" value="1"/>
</dbReference>
<keyword evidence="3" id="KW-0808">Transferase</keyword>
<keyword evidence="1" id="KW-0813">Transport</keyword>
<dbReference type="PROSITE" id="PS51095">
    <property type="entry name" value="PTS_EIIA_TYPE_3"/>
    <property type="match status" value="1"/>
</dbReference>
<accession>A0ABX1Y986</accession>
<comment type="caution">
    <text evidence="6">The sequence shown here is derived from an EMBL/GenBank/DDBJ whole genome shotgun (WGS) entry which is preliminary data.</text>
</comment>
<keyword evidence="7" id="KW-1185">Reference proteome</keyword>